<evidence type="ECO:0000313" key="2">
    <source>
        <dbReference type="Proteomes" id="UP000092445"/>
    </source>
</evidence>
<keyword evidence="2" id="KW-1185">Reference proteome</keyword>
<dbReference type="Proteomes" id="UP000092445">
    <property type="component" value="Unassembled WGS sequence"/>
</dbReference>
<proteinExistence type="predicted"/>
<protein>
    <submittedName>
        <fullName evidence="1">Uncharacterized protein</fullName>
    </submittedName>
</protein>
<evidence type="ECO:0000313" key="1">
    <source>
        <dbReference type="EnsemblMetazoa" id="GPAI045576-PA"/>
    </source>
</evidence>
<dbReference type="VEuPathDB" id="VectorBase:GPAI045576"/>
<organism evidence="1 2">
    <name type="scientific">Glossina pallidipes</name>
    <name type="common">Tsetse fly</name>
    <dbReference type="NCBI Taxonomy" id="7398"/>
    <lineage>
        <taxon>Eukaryota</taxon>
        <taxon>Metazoa</taxon>
        <taxon>Ecdysozoa</taxon>
        <taxon>Arthropoda</taxon>
        <taxon>Hexapoda</taxon>
        <taxon>Insecta</taxon>
        <taxon>Pterygota</taxon>
        <taxon>Neoptera</taxon>
        <taxon>Endopterygota</taxon>
        <taxon>Diptera</taxon>
        <taxon>Brachycera</taxon>
        <taxon>Muscomorpha</taxon>
        <taxon>Hippoboscoidea</taxon>
        <taxon>Glossinidae</taxon>
        <taxon>Glossina</taxon>
    </lineage>
</organism>
<dbReference type="AlphaFoldDB" id="A0A1B0AH44"/>
<sequence length="88" mass="10160">MIPPKIEDRTSFACKVFFINILRRKGLVFYAHKYANVKRAHPKFVCNIHKNASKQLYQSTWNVIVAKRTVRSQLLAAIAASPTRIDCR</sequence>
<name>A0A1B0AH44_GLOPL</name>
<dbReference type="EnsemblMetazoa" id="GPAI045576-RA">
    <property type="protein sequence ID" value="GPAI045576-PA"/>
    <property type="gene ID" value="GPAI045576"/>
</dbReference>
<reference evidence="1" key="2">
    <citation type="submission" date="2020-05" db="UniProtKB">
        <authorList>
            <consortium name="EnsemblMetazoa"/>
        </authorList>
    </citation>
    <scope>IDENTIFICATION</scope>
    <source>
        <strain evidence="1">IAEA</strain>
    </source>
</reference>
<accession>A0A1B0AH44</accession>
<reference evidence="2" key="1">
    <citation type="submission" date="2014-03" db="EMBL/GenBank/DDBJ databases">
        <authorList>
            <person name="Aksoy S."/>
            <person name="Warren W."/>
            <person name="Wilson R.K."/>
        </authorList>
    </citation>
    <scope>NUCLEOTIDE SEQUENCE [LARGE SCALE GENOMIC DNA]</scope>
    <source>
        <strain evidence="2">IAEA</strain>
    </source>
</reference>